<sequence length="413" mass="43441">MCISALLSPRIIPGQCLRSSYIEQKRRNGDQQAAGGTDRAIGMLRGQCPRTAAADRRKRTGRARTALGPEERGQPSWGAYLTPTDSDGVSDGPTRGSVVVTLSAPERLSFNVTLNKPFSGSDPLQSILISKPAFINSTAATLATLVGGNASNTQLVTNPDGGVTITGYSAPPLLGDVPFQQALANLSWGRAMVNVYTANYPEPADPMGCCNNAELRSEGSLEPLNAASLPPGGLRQDHHGYEDMPVSPADARPYSAVLVPNDSTASLTNATGMVSLLVAPDNSSITYNVTLGNLAPGNEIYNVSIWFGKGPARQLGWFPYSLYSFASNRLPTPRGGLLVPGNGANFTLATGWIGSFVEKSPLKGITGRALTDPTYSFGVQQLAANNVYIVIGTADFPKGELEGQAVLGWPASE</sequence>
<protein>
    <submittedName>
        <fullName evidence="2">G1486 protein</fullName>
    </submittedName>
</protein>
<evidence type="ECO:0000313" key="2">
    <source>
        <dbReference type="EMBL" id="CAL5219616.1"/>
    </source>
</evidence>
<comment type="caution">
    <text evidence="2">The sequence shown here is derived from an EMBL/GenBank/DDBJ whole genome shotgun (WGS) entry which is preliminary data.</text>
</comment>
<proteinExistence type="predicted"/>
<evidence type="ECO:0000313" key="3">
    <source>
        <dbReference type="Proteomes" id="UP001497392"/>
    </source>
</evidence>
<name>A0ABP1FI71_9CHLO</name>
<reference evidence="2 3" key="1">
    <citation type="submission" date="2024-06" db="EMBL/GenBank/DDBJ databases">
        <authorList>
            <person name="Kraege A."/>
            <person name="Thomma B."/>
        </authorList>
    </citation>
    <scope>NUCLEOTIDE SEQUENCE [LARGE SCALE GENOMIC DNA]</scope>
</reference>
<gene>
    <name evidence="2" type="primary">g1486</name>
    <name evidence="2" type="ORF">VP750_LOCUS1275</name>
</gene>
<dbReference type="EMBL" id="CAXHTA020000002">
    <property type="protein sequence ID" value="CAL5219616.1"/>
    <property type="molecule type" value="Genomic_DNA"/>
</dbReference>
<dbReference type="Proteomes" id="UP001497392">
    <property type="component" value="Unassembled WGS sequence"/>
</dbReference>
<feature type="region of interest" description="Disordered" evidence="1">
    <location>
        <begin position="50"/>
        <end position="93"/>
    </location>
</feature>
<accession>A0ABP1FI71</accession>
<evidence type="ECO:0000256" key="1">
    <source>
        <dbReference type="SAM" id="MobiDB-lite"/>
    </source>
</evidence>
<keyword evidence="3" id="KW-1185">Reference proteome</keyword>
<organism evidence="2 3">
    <name type="scientific">Coccomyxa viridis</name>
    <dbReference type="NCBI Taxonomy" id="1274662"/>
    <lineage>
        <taxon>Eukaryota</taxon>
        <taxon>Viridiplantae</taxon>
        <taxon>Chlorophyta</taxon>
        <taxon>core chlorophytes</taxon>
        <taxon>Trebouxiophyceae</taxon>
        <taxon>Trebouxiophyceae incertae sedis</taxon>
        <taxon>Coccomyxaceae</taxon>
        <taxon>Coccomyxa</taxon>
    </lineage>
</organism>